<dbReference type="PIRSF" id="PIRSF006247">
    <property type="entry name" value="TrkH"/>
    <property type="match status" value="1"/>
</dbReference>
<feature type="transmembrane region" description="Helical" evidence="12">
    <location>
        <begin position="372"/>
        <end position="393"/>
    </location>
</feature>
<evidence type="ECO:0000256" key="3">
    <source>
        <dbReference type="ARBA" id="ARBA00022475"/>
    </source>
</evidence>
<feature type="transmembrane region" description="Helical" evidence="12">
    <location>
        <begin position="49"/>
        <end position="70"/>
    </location>
</feature>
<evidence type="ECO:0000256" key="11">
    <source>
        <dbReference type="PIRSR" id="PIRSR006247-1"/>
    </source>
</evidence>
<proteinExistence type="inferred from homology"/>
<feature type="transmembrane region" description="Helical" evidence="12">
    <location>
        <begin position="301"/>
        <end position="323"/>
    </location>
</feature>
<keyword evidence="9 10" id="KW-0472">Membrane</keyword>
<keyword evidence="2 10" id="KW-0813">Transport</keyword>
<dbReference type="InterPro" id="IPR003445">
    <property type="entry name" value="Cat_transpt"/>
</dbReference>
<dbReference type="GO" id="GO:0015379">
    <property type="term" value="F:potassium:chloride symporter activity"/>
    <property type="evidence" value="ECO:0007669"/>
    <property type="project" value="InterPro"/>
</dbReference>
<feature type="transmembrane region" description="Helical" evidence="12">
    <location>
        <begin position="434"/>
        <end position="454"/>
    </location>
</feature>
<dbReference type="GO" id="GO:0046872">
    <property type="term" value="F:metal ion binding"/>
    <property type="evidence" value="ECO:0007669"/>
    <property type="project" value="UniProtKB-KW"/>
</dbReference>
<keyword evidence="10" id="KW-0997">Cell inner membrane</keyword>
<feature type="transmembrane region" description="Helical" evidence="12">
    <location>
        <begin position="158"/>
        <end position="180"/>
    </location>
</feature>
<feature type="transmembrane region" description="Helical" evidence="12">
    <location>
        <begin position="213"/>
        <end position="234"/>
    </location>
</feature>
<keyword evidence="4 10" id="KW-0633">Potassium transport</keyword>
<dbReference type="PANTHER" id="PTHR32024:SF3">
    <property type="entry name" value="TRK SYSTEM POTASSIUM UPTAKE PROTEIN"/>
    <property type="match status" value="1"/>
</dbReference>
<evidence type="ECO:0000256" key="12">
    <source>
        <dbReference type="SAM" id="Phobius"/>
    </source>
</evidence>
<feature type="binding site" evidence="11">
    <location>
        <position position="411"/>
    </location>
    <ligand>
        <name>K(+)</name>
        <dbReference type="ChEBI" id="CHEBI:29103"/>
    </ligand>
</feature>
<dbReference type="Proteomes" id="UP000287447">
    <property type="component" value="Unassembled WGS sequence"/>
</dbReference>
<keyword evidence="8 10" id="KW-0406">Ion transport</keyword>
<feature type="binding site" evidence="11">
    <location>
        <position position="91"/>
    </location>
    <ligand>
        <name>K(+)</name>
        <dbReference type="ChEBI" id="CHEBI:29103"/>
    </ligand>
</feature>
<dbReference type="EMBL" id="SADE01000001">
    <property type="protein sequence ID" value="RVU39699.1"/>
    <property type="molecule type" value="Genomic_DNA"/>
</dbReference>
<protein>
    <recommendedName>
        <fullName evidence="10">Trk system potassium uptake protein</fullName>
    </recommendedName>
</protein>
<evidence type="ECO:0000256" key="8">
    <source>
        <dbReference type="ARBA" id="ARBA00023065"/>
    </source>
</evidence>
<feature type="binding site" evidence="11">
    <location>
        <position position="198"/>
    </location>
    <ligand>
        <name>K(+)</name>
        <dbReference type="ChEBI" id="CHEBI:29103"/>
    </ligand>
</feature>
<evidence type="ECO:0000256" key="6">
    <source>
        <dbReference type="ARBA" id="ARBA00022958"/>
    </source>
</evidence>
<organism evidence="13 14">
    <name type="scientific">Hwanghaeella grinnelliae</name>
    <dbReference type="NCBI Taxonomy" id="2500179"/>
    <lineage>
        <taxon>Bacteria</taxon>
        <taxon>Pseudomonadati</taxon>
        <taxon>Pseudomonadota</taxon>
        <taxon>Alphaproteobacteria</taxon>
        <taxon>Rhodospirillales</taxon>
        <taxon>Rhodospirillaceae</taxon>
        <taxon>Hwanghaeella</taxon>
    </lineage>
</organism>
<reference evidence="14" key="1">
    <citation type="submission" date="2019-01" db="EMBL/GenBank/DDBJ databases">
        <title>Gri0909 isolated from a small marine red alga.</title>
        <authorList>
            <person name="Kim J."/>
            <person name="Jeong S.E."/>
            <person name="Jeon C.O."/>
        </authorList>
    </citation>
    <scope>NUCLEOTIDE SEQUENCE [LARGE SCALE GENOMIC DNA]</scope>
    <source>
        <strain evidence="14">Gri0909</strain>
    </source>
</reference>
<keyword evidence="6 10" id="KW-0630">Potassium</keyword>
<comment type="caution">
    <text evidence="13">The sequence shown here is derived from an EMBL/GenBank/DDBJ whole genome shotgun (WGS) entry which is preliminary data.</text>
</comment>
<evidence type="ECO:0000313" key="13">
    <source>
        <dbReference type="EMBL" id="RVU39699.1"/>
    </source>
</evidence>
<keyword evidence="14" id="KW-1185">Reference proteome</keyword>
<keyword evidence="3 10" id="KW-1003">Cell membrane</keyword>
<evidence type="ECO:0000256" key="2">
    <source>
        <dbReference type="ARBA" id="ARBA00022448"/>
    </source>
</evidence>
<comment type="function">
    <text evidence="10">Low-affinity potassium transport system. Interacts with Trk system potassium uptake protein TrkA.</text>
</comment>
<evidence type="ECO:0000256" key="7">
    <source>
        <dbReference type="ARBA" id="ARBA00022989"/>
    </source>
</evidence>
<evidence type="ECO:0000256" key="9">
    <source>
        <dbReference type="ARBA" id="ARBA00023136"/>
    </source>
</evidence>
<dbReference type="AlphaFoldDB" id="A0A3S2ZD17"/>
<feature type="transmembrane region" description="Helical" evidence="12">
    <location>
        <begin position="250"/>
        <end position="269"/>
    </location>
</feature>
<accession>A0A3S2ZD17</accession>
<dbReference type="PANTHER" id="PTHR32024">
    <property type="entry name" value="TRK SYSTEM POTASSIUM UPTAKE PROTEIN TRKG-RELATED"/>
    <property type="match status" value="1"/>
</dbReference>
<gene>
    <name evidence="13" type="ORF">EOI86_01660</name>
</gene>
<feature type="transmembrane region" description="Helical" evidence="12">
    <location>
        <begin position="112"/>
        <end position="137"/>
    </location>
</feature>
<feature type="transmembrane region" description="Helical" evidence="12">
    <location>
        <begin position="16"/>
        <end position="37"/>
    </location>
</feature>
<evidence type="ECO:0000313" key="14">
    <source>
        <dbReference type="Proteomes" id="UP000287447"/>
    </source>
</evidence>
<feature type="binding site" evidence="11">
    <location>
        <position position="294"/>
    </location>
    <ligand>
        <name>K(+)</name>
        <dbReference type="ChEBI" id="CHEBI:29103"/>
    </ligand>
</feature>
<evidence type="ECO:0000256" key="5">
    <source>
        <dbReference type="ARBA" id="ARBA00022692"/>
    </source>
</evidence>
<keyword evidence="7 12" id="KW-1133">Transmembrane helix</keyword>
<sequence>MLVPAFVDLAVNNEDWQVFAVASSLTFFVGMMLVLTCRARSRTLSVRQAFVLTTLVWVALPAFAAIPFAFSNLDLTYTDAFFESMSGLTTTGSTVILGLDHAPPGILLWRSLLQWLGGVGIVMMAVSVLPMLQVGGMQLFRMEFAERMEKALPRAAQIAAWIGGIYLFLTVLCGVLYFVAGMAGFEAINHAMTTVATGGYSTRDSSIGFYQSAWVDIIATVFMVAGSLPFLLYFQAIRGKITDLFRDSQVRWFLSILGFSILVMIVYLWRVEDWELGRAVRLALFNITSVMTGTGYATDDFALWGALAMPMFFMLMFIGGCAGSTTCGIKVFRFQVLLQTARMQFRRLLQPHGVFIAYYNGKPIPETVAESVMSFFFLFVTLFVLLALVLGLIGLDFITATSGAATAIANVGPGLGPIIGPVGNFSTLPDPAKWVLSFGMLIGRLEIFTVLILLSPRFWKV</sequence>
<evidence type="ECO:0000256" key="1">
    <source>
        <dbReference type="ARBA" id="ARBA00004651"/>
    </source>
</evidence>
<evidence type="ECO:0000256" key="10">
    <source>
        <dbReference type="PIRNR" id="PIRNR006247"/>
    </source>
</evidence>
<dbReference type="Pfam" id="PF02386">
    <property type="entry name" value="TrkH"/>
    <property type="match status" value="1"/>
</dbReference>
<comment type="similarity">
    <text evidence="10">Belongs to the TrkH potassium transport family.</text>
</comment>
<evidence type="ECO:0000256" key="4">
    <source>
        <dbReference type="ARBA" id="ARBA00022538"/>
    </source>
</evidence>
<comment type="subcellular location">
    <subcellularLocation>
        <location evidence="10">Cell inner membrane</location>
        <topology evidence="10">Multi-pass membrane protein</topology>
    </subcellularLocation>
    <subcellularLocation>
        <location evidence="1">Cell membrane</location>
        <topology evidence="1">Multi-pass membrane protein</topology>
    </subcellularLocation>
</comment>
<feature type="binding site" evidence="11">
    <location>
        <position position="90"/>
    </location>
    <ligand>
        <name>K(+)</name>
        <dbReference type="ChEBI" id="CHEBI:29103"/>
    </ligand>
</feature>
<dbReference type="GO" id="GO:0005886">
    <property type="term" value="C:plasma membrane"/>
    <property type="evidence" value="ECO:0007669"/>
    <property type="project" value="UniProtKB-SubCell"/>
</dbReference>
<name>A0A3S2ZD17_9PROT</name>
<dbReference type="InterPro" id="IPR004772">
    <property type="entry name" value="TrkH"/>
</dbReference>
<keyword evidence="5 12" id="KW-0812">Transmembrane</keyword>
<dbReference type="OrthoDB" id="9810952at2"/>
<keyword evidence="11" id="KW-0479">Metal-binding</keyword>
<feature type="binding site" evidence="11">
    <location>
        <position position="410"/>
    </location>
    <ligand>
        <name>K(+)</name>
        <dbReference type="ChEBI" id="CHEBI:29103"/>
    </ligand>
</feature>